<evidence type="ECO:0000313" key="1">
    <source>
        <dbReference type="EMBL" id="CAG8489341.1"/>
    </source>
</evidence>
<gene>
    <name evidence="1" type="ORF">FMOSSE_LOCUS3448</name>
</gene>
<accession>A0A9N8WGY3</accession>
<dbReference type="Proteomes" id="UP000789375">
    <property type="component" value="Unassembled WGS sequence"/>
</dbReference>
<dbReference type="AlphaFoldDB" id="A0A9N8WGY3"/>
<name>A0A9N8WGY3_FUNMO</name>
<protein>
    <submittedName>
        <fullName evidence="1">2954_t:CDS:1</fullName>
    </submittedName>
</protein>
<reference evidence="1" key="1">
    <citation type="submission" date="2021-06" db="EMBL/GenBank/DDBJ databases">
        <authorList>
            <person name="Kallberg Y."/>
            <person name="Tangrot J."/>
            <person name="Rosling A."/>
        </authorList>
    </citation>
    <scope>NUCLEOTIDE SEQUENCE</scope>
    <source>
        <strain evidence="1">87-6 pot B 2015</strain>
    </source>
</reference>
<keyword evidence="2" id="KW-1185">Reference proteome</keyword>
<proteinExistence type="predicted"/>
<evidence type="ECO:0000313" key="2">
    <source>
        <dbReference type="Proteomes" id="UP000789375"/>
    </source>
</evidence>
<sequence length="207" mass="23872">MSTSLNTITNKNKPELKGVYKNISNLAILIQNQQKFVEWQIEFINKFIEQLKITQEDSLNDFLVKLENHMTMISKDKAESEGSQIANNKQSISEEIYYVPSILWRSDEVLCLSNSCLISPDFLQWVIKPYNLNTILSNAVDPDSEDDYVFQDVSNSRFVPTTFKTNINSKQTSSHRLADDNDLIKSFADLDNQNINFEQFLSLKNDD</sequence>
<dbReference type="EMBL" id="CAJVPP010000514">
    <property type="protein sequence ID" value="CAG8489341.1"/>
    <property type="molecule type" value="Genomic_DNA"/>
</dbReference>
<organism evidence="1 2">
    <name type="scientific">Funneliformis mosseae</name>
    <name type="common">Endomycorrhizal fungus</name>
    <name type="synonym">Glomus mosseae</name>
    <dbReference type="NCBI Taxonomy" id="27381"/>
    <lineage>
        <taxon>Eukaryota</taxon>
        <taxon>Fungi</taxon>
        <taxon>Fungi incertae sedis</taxon>
        <taxon>Mucoromycota</taxon>
        <taxon>Glomeromycotina</taxon>
        <taxon>Glomeromycetes</taxon>
        <taxon>Glomerales</taxon>
        <taxon>Glomeraceae</taxon>
        <taxon>Funneliformis</taxon>
    </lineage>
</organism>
<comment type="caution">
    <text evidence="1">The sequence shown here is derived from an EMBL/GenBank/DDBJ whole genome shotgun (WGS) entry which is preliminary data.</text>
</comment>